<gene>
    <name evidence="1" type="ORF">F4W18_15425</name>
</gene>
<sequence>MIKLTFEELIARFNKKELEQMRDDVFKSKDLCDTEKLERIQLVEIAIEKRSKRGRPSKPKELKQDKKLTANVTKAEQDFMYAKAKRLGYRNASDYFRHICFNLTPCLNVNETKLPSAASEDFITDTMAGVVSLLQYSLMQEKLTREEVMGIFNHLQDIRQVVTDHQQQRIGQFDQQTALVIANQFLTAEQLQELADNKALNDELLNY</sequence>
<proteinExistence type="predicted"/>
<comment type="caution">
    <text evidence="1">The sequence shown here is derived from an EMBL/GenBank/DDBJ whole genome shotgun (WGS) entry which is preliminary data.</text>
</comment>
<name>A0A5M9NPG8_9VIBR</name>
<protein>
    <recommendedName>
        <fullName evidence="3">Chromosome partitioning protein ParA</fullName>
    </recommendedName>
</protein>
<reference evidence="1 2" key="1">
    <citation type="submission" date="2019-09" db="EMBL/GenBank/DDBJ databases">
        <title>Draft genome sequence of various Type strains from the CCUG.</title>
        <authorList>
            <person name="Pineiro-Iglesias B."/>
            <person name="Tunovic T."/>
            <person name="Unosson C."/>
            <person name="Inganas E."/>
            <person name="Ohlen M."/>
            <person name="Cardew S."/>
            <person name="Jensie-Markopoulos S."/>
            <person name="Salva-Serra F."/>
            <person name="Jaen-Luchoro D."/>
            <person name="Karlsson R."/>
            <person name="Svensson-Stadler L."/>
            <person name="Chun J."/>
            <person name="Moore E."/>
        </authorList>
    </citation>
    <scope>NUCLEOTIDE SEQUENCE [LARGE SCALE GENOMIC DNA]</scope>
    <source>
        <strain evidence="1 2">CCUG 56969T</strain>
    </source>
</reference>
<dbReference type="AlphaFoldDB" id="A0A5M9NPG8"/>
<evidence type="ECO:0000313" key="1">
    <source>
        <dbReference type="EMBL" id="KAA8672349.1"/>
    </source>
</evidence>
<keyword evidence="2" id="KW-1185">Reference proteome</keyword>
<dbReference type="Proteomes" id="UP000322521">
    <property type="component" value="Unassembled WGS sequence"/>
</dbReference>
<evidence type="ECO:0008006" key="3">
    <source>
        <dbReference type="Google" id="ProtNLM"/>
    </source>
</evidence>
<organism evidence="1 2">
    <name type="scientific">Vibrio gigantis</name>
    <dbReference type="NCBI Taxonomy" id="296199"/>
    <lineage>
        <taxon>Bacteria</taxon>
        <taxon>Pseudomonadati</taxon>
        <taxon>Pseudomonadota</taxon>
        <taxon>Gammaproteobacteria</taxon>
        <taxon>Vibrionales</taxon>
        <taxon>Vibrionaceae</taxon>
        <taxon>Vibrio</taxon>
    </lineage>
</organism>
<accession>A0A5M9NPG8</accession>
<dbReference type="EMBL" id="VXJS01000009">
    <property type="protein sequence ID" value="KAA8672349.1"/>
    <property type="molecule type" value="Genomic_DNA"/>
</dbReference>
<evidence type="ECO:0000313" key="2">
    <source>
        <dbReference type="Proteomes" id="UP000322521"/>
    </source>
</evidence>
<dbReference type="RefSeq" id="WP_086713337.1">
    <property type="nucleotide sequence ID" value="NZ_AP025492.1"/>
</dbReference>